<evidence type="ECO:0000256" key="2">
    <source>
        <dbReference type="ARBA" id="ARBA00005466"/>
    </source>
</evidence>
<keyword evidence="4 8" id="KW-0732">Signal</keyword>
<evidence type="ECO:0000259" key="9">
    <source>
        <dbReference type="PROSITE" id="PS51387"/>
    </source>
</evidence>
<evidence type="ECO:0000256" key="8">
    <source>
        <dbReference type="SAM" id="SignalP"/>
    </source>
</evidence>
<reference evidence="10 11" key="1">
    <citation type="submission" date="2019-06" db="EMBL/GenBank/DDBJ databases">
        <title>A chromosomal-level reference genome of Carpinus fangiana (Coryloideae, Betulaceae).</title>
        <authorList>
            <person name="Yang X."/>
            <person name="Wang Z."/>
            <person name="Zhang L."/>
            <person name="Hao G."/>
            <person name="Liu J."/>
            <person name="Yang Y."/>
        </authorList>
    </citation>
    <scope>NUCLEOTIDE SEQUENCE [LARGE SCALE GENOMIC DNA]</scope>
    <source>
        <strain evidence="10">Cfa_2016G</strain>
        <tissue evidence="10">Leaf</tissue>
    </source>
</reference>
<gene>
    <name evidence="10" type="ORF">FH972_000716</name>
</gene>
<dbReference type="Proteomes" id="UP000327013">
    <property type="component" value="Chromosome 1"/>
</dbReference>
<organism evidence="10 11">
    <name type="scientific">Carpinus fangiana</name>
    <dbReference type="NCBI Taxonomy" id="176857"/>
    <lineage>
        <taxon>Eukaryota</taxon>
        <taxon>Viridiplantae</taxon>
        <taxon>Streptophyta</taxon>
        <taxon>Embryophyta</taxon>
        <taxon>Tracheophyta</taxon>
        <taxon>Spermatophyta</taxon>
        <taxon>Magnoliopsida</taxon>
        <taxon>eudicotyledons</taxon>
        <taxon>Gunneridae</taxon>
        <taxon>Pentapetalae</taxon>
        <taxon>rosids</taxon>
        <taxon>fabids</taxon>
        <taxon>Fagales</taxon>
        <taxon>Betulaceae</taxon>
        <taxon>Carpinus</taxon>
    </lineage>
</organism>
<evidence type="ECO:0000256" key="7">
    <source>
        <dbReference type="ARBA" id="ARBA00023180"/>
    </source>
</evidence>
<feature type="domain" description="FAD-binding PCMH-type" evidence="9">
    <location>
        <begin position="69"/>
        <end position="263"/>
    </location>
</feature>
<evidence type="ECO:0000256" key="5">
    <source>
        <dbReference type="ARBA" id="ARBA00022827"/>
    </source>
</evidence>
<dbReference type="InterPro" id="IPR012951">
    <property type="entry name" value="BBE"/>
</dbReference>
<dbReference type="Pfam" id="PF08031">
    <property type="entry name" value="BBE"/>
    <property type="match status" value="1"/>
</dbReference>
<dbReference type="EMBL" id="CM017321">
    <property type="protein sequence ID" value="KAE7995964.1"/>
    <property type="molecule type" value="Genomic_DNA"/>
</dbReference>
<dbReference type="Pfam" id="PF01565">
    <property type="entry name" value="FAD_binding_4"/>
    <property type="match status" value="1"/>
</dbReference>
<dbReference type="GO" id="GO:0016491">
    <property type="term" value="F:oxidoreductase activity"/>
    <property type="evidence" value="ECO:0007669"/>
    <property type="project" value="InterPro"/>
</dbReference>
<evidence type="ECO:0000313" key="11">
    <source>
        <dbReference type="Proteomes" id="UP000327013"/>
    </source>
</evidence>
<dbReference type="PANTHER" id="PTHR32448">
    <property type="entry name" value="OS08G0158400 PROTEIN"/>
    <property type="match status" value="1"/>
</dbReference>
<sequence length="454" mass="50474">MGVSSLLFILIVSTCALTSSSSQDESFQQCFSSDLQHSNSSLKLIFSRDENTSAYSSILQSSIRNLRFLNSSAPLFIITPLHESHVRAAVICSKKHGVQVRIRSGGHDYEGISYVSHVPFIIIDLANLRSISVDIENENAWVESGATIGELYYYIANKSNVYGFPAGSCPTVGVGGHLSVDLTETPWEKISFGPSEEGEGQASASFLPGKLGVADAPTNGGKTVQVSFDGLFLGPVEKLLPLMRGSFPEFGLESNNCTEMSWIESVLYFAGFSTNGPLEVLLDRPPLTDIFFKAKSDYVKEPISKTGLEGLWKRLMEDESSYLILTPYGGKMSDISDSETPFPHRSVNLYKIQYSVSWSVDKETEEHMRWMRSLYAYMKPYVSKSPREAYMNYNDLDLGVNNNGNTSYAQASIWGLKYFKNNFKRLVHVKTVVDPANFFKNEQSIPVFPSQGKR</sequence>
<protein>
    <recommendedName>
        <fullName evidence="9">FAD-binding PCMH-type domain-containing protein</fullName>
    </recommendedName>
</protein>
<dbReference type="Gene3D" id="3.40.462.20">
    <property type="match status" value="1"/>
</dbReference>
<dbReference type="SUPFAM" id="SSF56176">
    <property type="entry name" value="FAD-binding/transporter-associated domain-like"/>
    <property type="match status" value="1"/>
</dbReference>
<accession>A0A5N6QC73</accession>
<dbReference type="InterPro" id="IPR006094">
    <property type="entry name" value="Oxid_FAD_bind_N"/>
</dbReference>
<dbReference type="PROSITE" id="PS51387">
    <property type="entry name" value="FAD_PCMH"/>
    <property type="match status" value="1"/>
</dbReference>
<dbReference type="InterPro" id="IPR036318">
    <property type="entry name" value="FAD-bd_PCMH-like_sf"/>
</dbReference>
<dbReference type="InterPro" id="IPR016167">
    <property type="entry name" value="FAD-bd_PCMH_sub1"/>
</dbReference>
<keyword evidence="5" id="KW-0274">FAD</keyword>
<dbReference type="FunFam" id="3.30.43.10:FF:000004">
    <property type="entry name" value="Berberine bridge enzyme-like 15"/>
    <property type="match status" value="1"/>
</dbReference>
<dbReference type="Gene3D" id="3.30.43.10">
    <property type="entry name" value="Uridine Diphospho-n-acetylenolpyruvylglucosamine Reductase, domain 2"/>
    <property type="match status" value="1"/>
</dbReference>
<keyword evidence="6" id="KW-1015">Disulfide bond</keyword>
<evidence type="ECO:0000256" key="4">
    <source>
        <dbReference type="ARBA" id="ARBA00022729"/>
    </source>
</evidence>
<dbReference type="OrthoDB" id="407275at2759"/>
<evidence type="ECO:0000256" key="3">
    <source>
        <dbReference type="ARBA" id="ARBA00022630"/>
    </source>
</evidence>
<evidence type="ECO:0000313" key="10">
    <source>
        <dbReference type="EMBL" id="KAE7995964.1"/>
    </source>
</evidence>
<comment type="cofactor">
    <cofactor evidence="1">
        <name>FAD</name>
        <dbReference type="ChEBI" id="CHEBI:57692"/>
    </cofactor>
</comment>
<feature type="signal peptide" evidence="8">
    <location>
        <begin position="1"/>
        <end position="22"/>
    </location>
</feature>
<proteinExistence type="inferred from homology"/>
<dbReference type="InterPro" id="IPR016166">
    <property type="entry name" value="FAD-bd_PCMH"/>
</dbReference>
<dbReference type="InterPro" id="IPR016169">
    <property type="entry name" value="FAD-bd_PCMH_sub2"/>
</dbReference>
<evidence type="ECO:0000256" key="6">
    <source>
        <dbReference type="ARBA" id="ARBA00023157"/>
    </source>
</evidence>
<name>A0A5N6QC73_9ROSI</name>
<dbReference type="GO" id="GO:1901696">
    <property type="term" value="P:cannabinoid biosynthetic process"/>
    <property type="evidence" value="ECO:0007669"/>
    <property type="project" value="UniProtKB-ARBA"/>
</dbReference>
<comment type="similarity">
    <text evidence="2">Belongs to the oxygen-dependent FAD-linked oxidoreductase family.</text>
</comment>
<keyword evidence="3" id="KW-0285">Flavoprotein</keyword>
<keyword evidence="11" id="KW-1185">Reference proteome</keyword>
<evidence type="ECO:0000256" key="1">
    <source>
        <dbReference type="ARBA" id="ARBA00001974"/>
    </source>
</evidence>
<dbReference type="AlphaFoldDB" id="A0A5N6QC73"/>
<keyword evidence="7" id="KW-0325">Glycoprotein</keyword>
<dbReference type="GO" id="GO:0071949">
    <property type="term" value="F:FAD binding"/>
    <property type="evidence" value="ECO:0007669"/>
    <property type="project" value="InterPro"/>
</dbReference>
<feature type="chain" id="PRO_5024394228" description="FAD-binding PCMH-type domain-containing protein" evidence="8">
    <location>
        <begin position="23"/>
        <end position="454"/>
    </location>
</feature>
<dbReference type="Gene3D" id="3.30.465.10">
    <property type="match status" value="1"/>
</dbReference>